<accession>A0A812EDU4</accession>
<feature type="transmembrane region" description="Helical" evidence="1">
    <location>
        <begin position="127"/>
        <end position="150"/>
    </location>
</feature>
<feature type="transmembrane region" description="Helical" evidence="1">
    <location>
        <begin position="92"/>
        <end position="115"/>
    </location>
</feature>
<dbReference type="AlphaFoldDB" id="A0A812EDU4"/>
<evidence type="ECO:0000313" key="3">
    <source>
        <dbReference type="Proteomes" id="UP000597762"/>
    </source>
</evidence>
<keyword evidence="1" id="KW-0472">Membrane</keyword>
<dbReference type="EMBL" id="CAHIKZ030005179">
    <property type="protein sequence ID" value="CAE1320524.1"/>
    <property type="molecule type" value="Genomic_DNA"/>
</dbReference>
<keyword evidence="3" id="KW-1185">Reference proteome</keyword>
<keyword evidence="1" id="KW-0812">Transmembrane</keyword>
<keyword evidence="1" id="KW-1133">Transmembrane helix</keyword>
<sequence>MLMRWQCYGLGRRDSGGCVGRYGLGFRVTLELPRVLFDLINQRSPRIFTSIISLWLYFLSILFYLLSFYIFFYPVELLAFYPPSTFCLSFSLSIPLFHYISLFCFSFHIFVLVYSPTLSISYSLIPSLCFLSLCLLFQCFSPPFLIVFAFLPSLRVFSQICFYCNSLILLLPSHFQTFYQMNVCMLPMNA</sequence>
<feature type="transmembrane region" description="Helical" evidence="1">
    <location>
        <begin position="47"/>
        <end position="72"/>
    </location>
</feature>
<dbReference type="Proteomes" id="UP000597762">
    <property type="component" value="Unassembled WGS sequence"/>
</dbReference>
<organism evidence="2 3">
    <name type="scientific">Acanthosepion pharaonis</name>
    <name type="common">Pharaoh cuttlefish</name>
    <name type="synonym">Sepia pharaonis</name>
    <dbReference type="NCBI Taxonomy" id="158019"/>
    <lineage>
        <taxon>Eukaryota</taxon>
        <taxon>Metazoa</taxon>
        <taxon>Spiralia</taxon>
        <taxon>Lophotrochozoa</taxon>
        <taxon>Mollusca</taxon>
        <taxon>Cephalopoda</taxon>
        <taxon>Coleoidea</taxon>
        <taxon>Decapodiformes</taxon>
        <taxon>Sepiida</taxon>
        <taxon>Sepiina</taxon>
        <taxon>Sepiidae</taxon>
        <taxon>Acanthosepion</taxon>
    </lineage>
</organism>
<evidence type="ECO:0000313" key="2">
    <source>
        <dbReference type="EMBL" id="CAE1320524.1"/>
    </source>
</evidence>
<name>A0A812EDU4_ACAPH</name>
<evidence type="ECO:0000256" key="1">
    <source>
        <dbReference type="SAM" id="Phobius"/>
    </source>
</evidence>
<comment type="caution">
    <text evidence="2">The sequence shown here is derived from an EMBL/GenBank/DDBJ whole genome shotgun (WGS) entry which is preliminary data.</text>
</comment>
<proteinExistence type="predicted"/>
<gene>
    <name evidence="2" type="ORF">SPHA_70776</name>
</gene>
<reference evidence="2" key="1">
    <citation type="submission" date="2021-01" db="EMBL/GenBank/DDBJ databases">
        <authorList>
            <person name="Li R."/>
            <person name="Bekaert M."/>
        </authorList>
    </citation>
    <scope>NUCLEOTIDE SEQUENCE</scope>
    <source>
        <strain evidence="2">Farmed</strain>
    </source>
</reference>
<feature type="transmembrane region" description="Helical" evidence="1">
    <location>
        <begin position="156"/>
        <end position="175"/>
    </location>
</feature>
<protein>
    <submittedName>
        <fullName evidence="2">Uncharacterized protein</fullName>
    </submittedName>
</protein>